<keyword evidence="1" id="KW-0472">Membrane</keyword>
<sequence length="444" mass="52593">MTIIHKRIFWLSMVVLFLIISSLIVLYGMGFKYNASTKSLESTGILYVKTYPRDVNVWLNNELYANQTPWQKSRLLPGEYILNIEARDYFSWQKKIDIKPGETTFVEDVVLFKREPMIALRNFELLDYLPLANNNQVLIVNENGLQKIIILNLPFENFIDLYTFTEISDLKLISLSGNDKKLIYQKDDTFWLINLDYPTEHYRLSGLHSSYWQDFKWHPTDDKVIYSLVDNILNEIVLDNEKPVLKNQLSSIYGYFPYTNNIIVAKKDNSDLMLTELTSELKKIKDLIIIPFSTKLSSNNYQDYLLLTDQIRNKTYFLQLGKEDINAKIFDNFTNFKWYDTMHDKIAMWNNNEISIYFLNRDDSLLLLRTTDSITDLWWHPNGTYLFYQIDNNINLIELDERDKRNNYFFSATETNSPFIINNKGTTIYSYNHTTQTFYSMDIQ</sequence>
<evidence type="ECO:0000313" key="4">
    <source>
        <dbReference type="Proteomes" id="UP000230136"/>
    </source>
</evidence>
<protein>
    <recommendedName>
        <fullName evidence="2">PEGA domain-containing protein</fullName>
    </recommendedName>
</protein>
<comment type="caution">
    <text evidence="3">The sequence shown here is derived from an EMBL/GenBank/DDBJ whole genome shotgun (WGS) entry which is preliminary data.</text>
</comment>
<dbReference type="AlphaFoldDB" id="A0A2M8DQP0"/>
<keyword evidence="1" id="KW-0812">Transmembrane</keyword>
<accession>A0A2M8DQP0</accession>
<keyword evidence="1" id="KW-1133">Transmembrane helix</keyword>
<feature type="domain" description="PEGA" evidence="2">
    <location>
        <begin position="44"/>
        <end position="106"/>
    </location>
</feature>
<gene>
    <name evidence="3" type="ORF">CO073_03290</name>
</gene>
<feature type="transmembrane region" description="Helical" evidence="1">
    <location>
        <begin position="7"/>
        <end position="29"/>
    </location>
</feature>
<name>A0A2M8DQP0_9BACT</name>
<evidence type="ECO:0000256" key="1">
    <source>
        <dbReference type="SAM" id="Phobius"/>
    </source>
</evidence>
<organism evidence="3 4">
    <name type="scientific">Candidatus Komeilibacteria bacterium CG_4_9_14_0_8_um_filter_36_9</name>
    <dbReference type="NCBI Taxonomy" id="1974473"/>
    <lineage>
        <taxon>Bacteria</taxon>
        <taxon>Candidatus Komeiliibacteriota</taxon>
    </lineage>
</organism>
<dbReference type="InterPro" id="IPR013229">
    <property type="entry name" value="PEGA"/>
</dbReference>
<dbReference type="Pfam" id="PF08308">
    <property type="entry name" value="PEGA"/>
    <property type="match status" value="1"/>
</dbReference>
<dbReference type="EMBL" id="PFSY01000151">
    <property type="protein sequence ID" value="PJC01576.1"/>
    <property type="molecule type" value="Genomic_DNA"/>
</dbReference>
<evidence type="ECO:0000259" key="2">
    <source>
        <dbReference type="Pfam" id="PF08308"/>
    </source>
</evidence>
<proteinExistence type="predicted"/>
<dbReference type="Proteomes" id="UP000230136">
    <property type="component" value="Unassembled WGS sequence"/>
</dbReference>
<dbReference type="SUPFAM" id="SSF82171">
    <property type="entry name" value="DPP6 N-terminal domain-like"/>
    <property type="match status" value="1"/>
</dbReference>
<reference evidence="4" key="1">
    <citation type="submission" date="2017-09" db="EMBL/GenBank/DDBJ databases">
        <title>Depth-based differentiation of microbial function through sediment-hosted aquifers and enrichment of novel symbionts in the deep terrestrial subsurface.</title>
        <authorList>
            <person name="Probst A.J."/>
            <person name="Ladd B."/>
            <person name="Jarett J.K."/>
            <person name="Geller-Mcgrath D.E."/>
            <person name="Sieber C.M.K."/>
            <person name="Emerson J.B."/>
            <person name="Anantharaman K."/>
            <person name="Thomas B.C."/>
            <person name="Malmstrom R."/>
            <person name="Stieglmeier M."/>
            <person name="Klingl A."/>
            <person name="Woyke T."/>
            <person name="Ryan C.M."/>
            <person name="Banfield J.F."/>
        </authorList>
    </citation>
    <scope>NUCLEOTIDE SEQUENCE [LARGE SCALE GENOMIC DNA]</scope>
</reference>
<evidence type="ECO:0000313" key="3">
    <source>
        <dbReference type="EMBL" id="PJC01576.1"/>
    </source>
</evidence>